<evidence type="ECO:0008006" key="3">
    <source>
        <dbReference type="Google" id="ProtNLM"/>
    </source>
</evidence>
<evidence type="ECO:0000313" key="2">
    <source>
        <dbReference type="EMBL" id="CCC92999.1"/>
    </source>
</evidence>
<evidence type="ECO:0000256" key="1">
    <source>
        <dbReference type="SAM" id="Phobius"/>
    </source>
</evidence>
<dbReference type="GO" id="GO:0005783">
    <property type="term" value="C:endoplasmic reticulum"/>
    <property type="evidence" value="ECO:0007669"/>
    <property type="project" value="TreeGrafter"/>
</dbReference>
<dbReference type="VEuPathDB" id="TriTrypDB:TcIL3000_9_3990"/>
<protein>
    <recommendedName>
        <fullName evidence="3">Transmembrane protein</fullName>
    </recommendedName>
</protein>
<feature type="transmembrane region" description="Helical" evidence="1">
    <location>
        <begin position="685"/>
        <end position="704"/>
    </location>
</feature>
<feature type="transmembrane region" description="Helical" evidence="1">
    <location>
        <begin position="658"/>
        <end position="679"/>
    </location>
</feature>
<feature type="transmembrane region" description="Helical" evidence="1">
    <location>
        <begin position="415"/>
        <end position="438"/>
    </location>
</feature>
<accession>G0UUD5</accession>
<feature type="transmembrane region" description="Helical" evidence="1">
    <location>
        <begin position="478"/>
        <end position="500"/>
    </location>
</feature>
<feature type="transmembrane region" description="Helical" evidence="1">
    <location>
        <begin position="331"/>
        <end position="350"/>
    </location>
</feature>
<dbReference type="AlphaFoldDB" id="G0UUD5"/>
<gene>
    <name evidence="2" type="ORF">TCIL3000_9_3990</name>
</gene>
<feature type="transmembrane region" description="Helical" evidence="1">
    <location>
        <begin position="450"/>
        <end position="472"/>
    </location>
</feature>
<dbReference type="GO" id="GO:0050185">
    <property type="term" value="F:phosphatidylinositol deacylase activity"/>
    <property type="evidence" value="ECO:0007669"/>
    <property type="project" value="TreeGrafter"/>
</dbReference>
<keyword evidence="1" id="KW-1133">Transmembrane helix</keyword>
<organism evidence="2">
    <name type="scientific">Trypanosoma congolense (strain IL3000)</name>
    <dbReference type="NCBI Taxonomy" id="1068625"/>
    <lineage>
        <taxon>Eukaryota</taxon>
        <taxon>Discoba</taxon>
        <taxon>Euglenozoa</taxon>
        <taxon>Kinetoplastea</taxon>
        <taxon>Metakinetoplastina</taxon>
        <taxon>Trypanosomatida</taxon>
        <taxon>Trypanosomatidae</taxon>
        <taxon>Trypanosoma</taxon>
        <taxon>Nannomonas</taxon>
    </lineage>
</organism>
<keyword evidence="1" id="KW-0472">Membrane</keyword>
<feature type="transmembrane region" description="Helical" evidence="1">
    <location>
        <begin position="560"/>
        <end position="581"/>
    </location>
</feature>
<dbReference type="GO" id="GO:0006888">
    <property type="term" value="P:endoplasmic reticulum to Golgi vesicle-mediated transport"/>
    <property type="evidence" value="ECO:0007669"/>
    <property type="project" value="TreeGrafter"/>
</dbReference>
<dbReference type="EMBL" id="HE575322">
    <property type="protein sequence ID" value="CCC92999.1"/>
    <property type="molecule type" value="Genomic_DNA"/>
</dbReference>
<dbReference type="GO" id="GO:0006505">
    <property type="term" value="P:GPI anchor metabolic process"/>
    <property type="evidence" value="ECO:0007669"/>
    <property type="project" value="TreeGrafter"/>
</dbReference>
<dbReference type="InterPro" id="IPR039529">
    <property type="entry name" value="PGAP1/BST1"/>
</dbReference>
<dbReference type="GO" id="GO:0016020">
    <property type="term" value="C:membrane"/>
    <property type="evidence" value="ECO:0007669"/>
    <property type="project" value="GOC"/>
</dbReference>
<sequence>MDPESWSPLHIFVGSTTYPPEDVLLPRMMFISADRHQSVVPESDVQVRVATKLHLPYRRKDGVGKDTAILRTALSFQALRKHQENLPRYVLPRFCFFVKRGVVASHFSLIHYDVVDPLRLLSGPDVHRKTVSLQTSKLTSVEKYQRFALVRNMRVSHMESELTVEVKDRTVYPVTMCGSLRSLRMTFRGTHGVAMDEPESQQQYFFGPYGRNGSIFKYGWRPFHTAPFNLTNVYVVYVLSSDDRPKISVRDMELVQFPEWSKPSYWIWRFHYERFSWIATASTYSAGAKFLSNYALLFLYLIAIFHSPYMLGEGGTSPGRGALYRVFYAKPVVATMFVGITMEMLSSYIASQALEVCLQEERPQFSDEDLSAMMGVTEKLVLMFLYGLPPRYDACKYSWIRMATILPFDVAADQVVHVVFGYCCVVMLLLIGYGIYFLSWPLSRVLRPFLTWRLGGKVSVWPYILLWLFPIILHNTVLWMHVSLSTTIACLTAFAVIWSIPRGVLTDTNPRYHYICIISIFTIQLSTHLEGIAFVLRNYVMLPREVLDDFERFESLPEHIVAFTVGQMCLAVIYGTTYLTLLHHEGVVAHGDTKRQAKLEKNNRVGDVGDSVENGKGDGKKVGVEGNTVTNGVPCSLLRGDTTYVIGDMGRQYPALRVFAQVGSWGLAIVTGWVCLVALRRPLEGTVALFGMCMVSAYLALVLLRFW</sequence>
<dbReference type="PANTHER" id="PTHR15495">
    <property type="entry name" value="NEGATIVE REGULATOR OF VESICLE FORMATION-RELATED"/>
    <property type="match status" value="1"/>
</dbReference>
<feature type="transmembrane region" description="Helical" evidence="1">
    <location>
        <begin position="294"/>
        <end position="311"/>
    </location>
</feature>
<proteinExistence type="predicted"/>
<feature type="transmembrane region" description="Helical" evidence="1">
    <location>
        <begin position="512"/>
        <end position="540"/>
    </location>
</feature>
<keyword evidence="1" id="KW-0812">Transmembrane</keyword>
<reference evidence="2" key="1">
    <citation type="journal article" date="2012" name="Proc. Natl. Acad. Sci. U.S.A.">
        <title>Antigenic diversity is generated by distinct evolutionary mechanisms in African trypanosome species.</title>
        <authorList>
            <person name="Jackson A.P."/>
            <person name="Berry A."/>
            <person name="Aslett M."/>
            <person name="Allison H.C."/>
            <person name="Burton P."/>
            <person name="Vavrova-Anderson J."/>
            <person name="Brown R."/>
            <person name="Browne H."/>
            <person name="Corton N."/>
            <person name="Hauser H."/>
            <person name="Gamble J."/>
            <person name="Gilderthorp R."/>
            <person name="Marcello L."/>
            <person name="McQuillan J."/>
            <person name="Otto T.D."/>
            <person name="Quail M.A."/>
            <person name="Sanders M.J."/>
            <person name="van Tonder A."/>
            <person name="Ginger M.L."/>
            <person name="Field M.C."/>
            <person name="Barry J.D."/>
            <person name="Hertz-Fowler C."/>
            <person name="Berriman M."/>
        </authorList>
    </citation>
    <scope>NUCLEOTIDE SEQUENCE</scope>
    <source>
        <strain evidence="2">IL3000</strain>
    </source>
</reference>
<name>G0UUD5_TRYCI</name>
<dbReference type="PANTHER" id="PTHR15495:SF7">
    <property type="entry name" value="GPI INOSITOL-DEACYLASE"/>
    <property type="match status" value="1"/>
</dbReference>